<evidence type="ECO:0008006" key="12">
    <source>
        <dbReference type="Google" id="ProtNLM"/>
    </source>
</evidence>
<dbReference type="InterPro" id="IPR008979">
    <property type="entry name" value="Galactose-bd-like_sf"/>
</dbReference>
<dbReference type="InterPro" id="IPR023828">
    <property type="entry name" value="Peptidase_S8_Ser-AS"/>
</dbReference>
<dbReference type="PROSITE" id="PS00138">
    <property type="entry name" value="SUBTILASE_SER"/>
    <property type="match status" value="1"/>
</dbReference>
<dbReference type="Pfam" id="PF00082">
    <property type="entry name" value="Peptidase_S8"/>
    <property type="match status" value="1"/>
</dbReference>
<dbReference type="Gene3D" id="3.40.50.200">
    <property type="entry name" value="Peptidase S8/S53 domain"/>
    <property type="match status" value="1"/>
</dbReference>
<dbReference type="SUPFAM" id="SSF52743">
    <property type="entry name" value="Subtilisin-like"/>
    <property type="match status" value="1"/>
</dbReference>
<dbReference type="Pfam" id="PF13620">
    <property type="entry name" value="CarboxypepD_reg"/>
    <property type="match status" value="2"/>
</dbReference>
<accession>A0A2R4SZS4</accession>
<comment type="similarity">
    <text evidence="1 6">Belongs to the peptidase S8 family.</text>
</comment>
<sequence>MARRIPGRRGTLATLTAAAVALPLALGAFPAQAQDPETSRTALPPAYLHKAEDSLMGRLATKDSATFWVTLTQEADTSAARRAKGKTAKARTLYETKTAYAEKSQAPLRALLDSAGVRYESFWITNTLKVTAGKALAEKIAARADVAALEADDPVTIPDPLPGKNEERLDAVEWNVDRVNAPKVWSELGVRGEGVVVASIDSGVQFDHPALKAKYRGLKSDGSYDHAYNWFDPAKVCTTAAPCDNNGHGTHTMGTMVGDDGAGNRTGVAPDAKWIAAKGCETSSCSRDSLLRSGQWLVAPTDPAGANPRPDLAPDVVNNSWGSGIIDTWYKDVVQSWRDAGIFPAFSNGNSGPGCNSSGSPGAYTNSYSSGAFDINNTIASFSSRGTGESGGIKPNLAAPGVNVRSSWAGGGYNSISGTSMASPHTAATVALMWSASPAIRGNIAETEKLLDSTAVDTDNTGCGGTAADNNVFGEGRLDAYAAVTAAPRGALGAVSGKVSTATGPLADAALRFEGPMRTTVTSGADGGYALPKLMVGDYKVSVAKFGYVTAQGDVTVVENGSAVKDFALAEAASADVTGKVTSSAGAEASAVITAQGTPVTTKSGADGGYTLRLPVGTYDLAVTPGHRCAAATSVRVEVTGNTAKDIGLPDRTDTFGTACALGGGEFPSGAAKLAYTSTTFGTAAFDLPFPVAFYGRTYRAATASIDGVLSFGTASTSSSNSTLPTTFTPNGSLYPFWDNLTVDAESGVYWSATGTAPYRKIVVEWRNALIAATTTERVSFAAVLGEDGSASFHYKDISGTGFENGSGATIGAENATGTDALLYSFNEGTVRDGLSLGFRTTRSAVVAGRVTDANDGKPVAGAAVAVTSGGTATGSDTTGADGGYLLQVPADAPYDIAVSAPAYSGASAQQTPRPGEIAVADAALRTGRVAADSGALTVVVPATQQRTRALTLANTGSATAFTVAEKDGKSWIKAAPGTGQLAAGASQKVALSLDTAGAAPGTVLTGTLQVRSDSGRRPVIEIPVSVVVPAYQAAIDSGTSKSSVDALGDTWGPDRKHAGGSYGYLGSASELSTTRTITGAADQTLYRTARQGMYEYRFDGLPAGTYRIELGFAELSSKDPTDRVFDVMAEGTQYVPNLDLALEAGTRTAHDRAFTVQVTDGVLNLRFVANSGRTLVNSIRVTERPDLAG</sequence>
<evidence type="ECO:0000256" key="3">
    <source>
        <dbReference type="ARBA" id="ARBA00022801"/>
    </source>
</evidence>
<evidence type="ECO:0000256" key="6">
    <source>
        <dbReference type="PROSITE-ProRule" id="PRU01240"/>
    </source>
</evidence>
<evidence type="ECO:0000256" key="5">
    <source>
        <dbReference type="PIRSR" id="PIRSR615500-1"/>
    </source>
</evidence>
<dbReference type="GO" id="GO:0004252">
    <property type="term" value="F:serine-type endopeptidase activity"/>
    <property type="evidence" value="ECO:0007669"/>
    <property type="project" value="UniProtKB-UniRule"/>
</dbReference>
<dbReference type="EMBL" id="CP026304">
    <property type="protein sequence ID" value="AVZ72351.1"/>
    <property type="molecule type" value="Genomic_DNA"/>
</dbReference>
<dbReference type="Gene3D" id="2.60.120.430">
    <property type="entry name" value="Galactose-binding lectin"/>
    <property type="match status" value="1"/>
</dbReference>
<evidence type="ECO:0000259" key="8">
    <source>
        <dbReference type="Pfam" id="PF00082"/>
    </source>
</evidence>
<dbReference type="PROSITE" id="PS51892">
    <property type="entry name" value="SUBTILASE"/>
    <property type="match status" value="1"/>
</dbReference>
<dbReference type="OrthoDB" id="9813435at2"/>
<evidence type="ECO:0000256" key="7">
    <source>
        <dbReference type="SAM" id="SignalP"/>
    </source>
</evidence>
<feature type="signal peptide" evidence="7">
    <location>
        <begin position="1"/>
        <end position="33"/>
    </location>
</feature>
<keyword evidence="2 6" id="KW-0645">Protease</keyword>
<dbReference type="PANTHER" id="PTHR43399">
    <property type="entry name" value="SUBTILISIN-RELATED"/>
    <property type="match status" value="1"/>
</dbReference>
<gene>
    <name evidence="10" type="ORF">SLUN_09245</name>
</gene>
<keyword evidence="7" id="KW-0732">Signal</keyword>
<keyword evidence="3 6" id="KW-0378">Hydrolase</keyword>
<dbReference type="PROSITE" id="PS51318">
    <property type="entry name" value="TAT"/>
    <property type="match status" value="1"/>
</dbReference>
<feature type="domain" description="Malectin" evidence="9">
    <location>
        <begin position="1033"/>
        <end position="1189"/>
    </location>
</feature>
<dbReference type="KEGG" id="slk:SLUN_09245"/>
<dbReference type="SUPFAM" id="SSF49785">
    <property type="entry name" value="Galactose-binding domain-like"/>
    <property type="match status" value="1"/>
</dbReference>
<dbReference type="GO" id="GO:0006508">
    <property type="term" value="P:proteolysis"/>
    <property type="evidence" value="ECO:0007669"/>
    <property type="project" value="UniProtKB-KW"/>
</dbReference>
<dbReference type="GeneID" id="55655444"/>
<dbReference type="InterPro" id="IPR036852">
    <property type="entry name" value="Peptidase_S8/S53_dom_sf"/>
</dbReference>
<dbReference type="InterPro" id="IPR008969">
    <property type="entry name" value="CarboxyPept-like_regulatory"/>
</dbReference>
<reference evidence="10 11" key="1">
    <citation type="submission" date="2018-01" db="EMBL/GenBank/DDBJ databases">
        <title>Complete genome sequence of Streptomyces lunaelactis MM109T, a Ferroverdin A producer isolated from cave moonmilk deposits.</title>
        <authorList>
            <person name="Naome A."/>
            <person name="Martinet L."/>
            <person name="Maciejewska M."/>
            <person name="Anderssen S."/>
            <person name="Adam D."/>
            <person name="Tenconi E."/>
            <person name="Deflandre B."/>
            <person name="Arguelles-Arias A."/>
            <person name="Calusinska M."/>
            <person name="Copieters W."/>
            <person name="Karim L."/>
            <person name="Hanikenne M."/>
            <person name="Baurain D."/>
            <person name="van Wezel G."/>
            <person name="Smargiasso N."/>
            <person name="de Pauw E."/>
            <person name="Delfosse P."/>
            <person name="Rigali S."/>
        </authorList>
    </citation>
    <scope>NUCLEOTIDE SEQUENCE [LARGE SCALE GENOMIC DNA]</scope>
    <source>
        <strain evidence="10 11">MM109</strain>
    </source>
</reference>
<dbReference type="InterPro" id="IPR013784">
    <property type="entry name" value="Carb-bd-like_fold"/>
</dbReference>
<feature type="domain" description="Peptidase S8/S53" evidence="8">
    <location>
        <begin position="192"/>
        <end position="476"/>
    </location>
</feature>
<dbReference type="CDD" id="cd07481">
    <property type="entry name" value="Peptidases_S8_BacillopeptidaseF-like"/>
    <property type="match status" value="1"/>
</dbReference>
<dbReference type="InterPro" id="IPR021720">
    <property type="entry name" value="Malectin_dom"/>
</dbReference>
<feature type="active site" description="Charge relay system" evidence="5 6">
    <location>
        <position position="420"/>
    </location>
</feature>
<dbReference type="Pfam" id="PF11721">
    <property type="entry name" value="Malectin"/>
    <property type="match status" value="1"/>
</dbReference>
<dbReference type="RefSeq" id="WP_108148034.1">
    <property type="nucleotide sequence ID" value="NZ_CP026304.1"/>
</dbReference>
<dbReference type="Gene3D" id="2.60.40.1120">
    <property type="entry name" value="Carboxypeptidase-like, regulatory domain"/>
    <property type="match status" value="3"/>
</dbReference>
<dbReference type="PANTHER" id="PTHR43399:SF4">
    <property type="entry name" value="CELL WALL-ASSOCIATED PROTEASE"/>
    <property type="match status" value="1"/>
</dbReference>
<evidence type="ECO:0000313" key="10">
    <source>
        <dbReference type="EMBL" id="AVZ72351.1"/>
    </source>
</evidence>
<organism evidence="10 11">
    <name type="scientific">Streptomyces lunaelactis</name>
    <dbReference type="NCBI Taxonomy" id="1535768"/>
    <lineage>
        <taxon>Bacteria</taxon>
        <taxon>Bacillati</taxon>
        <taxon>Actinomycetota</taxon>
        <taxon>Actinomycetes</taxon>
        <taxon>Kitasatosporales</taxon>
        <taxon>Streptomycetaceae</taxon>
        <taxon>Streptomyces</taxon>
    </lineage>
</organism>
<dbReference type="AlphaFoldDB" id="A0A2R4SZS4"/>
<name>A0A2R4SZS4_9ACTN</name>
<dbReference type="Proteomes" id="UP000244201">
    <property type="component" value="Chromosome"/>
</dbReference>
<proteinExistence type="inferred from homology"/>
<dbReference type="InterPro" id="IPR000209">
    <property type="entry name" value="Peptidase_S8/S53_dom"/>
</dbReference>
<feature type="active site" description="Charge relay system" evidence="5 6">
    <location>
        <position position="248"/>
    </location>
</feature>
<feature type="chain" id="PRO_5015305998" description="Peptidase" evidence="7">
    <location>
        <begin position="34"/>
        <end position="1190"/>
    </location>
</feature>
<feature type="active site" description="Charge relay system" evidence="5 6">
    <location>
        <position position="201"/>
    </location>
</feature>
<dbReference type="InterPro" id="IPR033857">
    <property type="entry name" value="Bacillopeptidase_F"/>
</dbReference>
<evidence type="ECO:0000256" key="4">
    <source>
        <dbReference type="ARBA" id="ARBA00022825"/>
    </source>
</evidence>
<evidence type="ECO:0000313" key="11">
    <source>
        <dbReference type="Proteomes" id="UP000244201"/>
    </source>
</evidence>
<dbReference type="SUPFAM" id="SSF49452">
    <property type="entry name" value="Starch-binding domain-like"/>
    <property type="match status" value="2"/>
</dbReference>
<keyword evidence="11" id="KW-1185">Reference proteome</keyword>
<protein>
    <recommendedName>
        <fullName evidence="12">Peptidase</fullName>
    </recommendedName>
</protein>
<keyword evidence="4 6" id="KW-0720">Serine protease</keyword>
<evidence type="ECO:0000256" key="1">
    <source>
        <dbReference type="ARBA" id="ARBA00011073"/>
    </source>
</evidence>
<dbReference type="SUPFAM" id="SSF49464">
    <property type="entry name" value="Carboxypeptidase regulatory domain-like"/>
    <property type="match status" value="1"/>
</dbReference>
<evidence type="ECO:0000259" key="9">
    <source>
        <dbReference type="Pfam" id="PF11721"/>
    </source>
</evidence>
<dbReference type="InterPro" id="IPR051048">
    <property type="entry name" value="Peptidase_S8/S53_subtilisin"/>
</dbReference>
<evidence type="ECO:0000256" key="2">
    <source>
        <dbReference type="ARBA" id="ARBA00022670"/>
    </source>
</evidence>
<dbReference type="GO" id="GO:0030246">
    <property type="term" value="F:carbohydrate binding"/>
    <property type="evidence" value="ECO:0007669"/>
    <property type="project" value="InterPro"/>
</dbReference>
<dbReference type="InterPro" id="IPR006311">
    <property type="entry name" value="TAT_signal"/>
</dbReference>
<dbReference type="PRINTS" id="PR00723">
    <property type="entry name" value="SUBTILISIN"/>
</dbReference>
<dbReference type="InterPro" id="IPR015500">
    <property type="entry name" value="Peptidase_S8_subtilisin-rel"/>
</dbReference>